<name>A0A7W9LAC8_9ACTN</name>
<dbReference type="InterPro" id="IPR032675">
    <property type="entry name" value="LRR_dom_sf"/>
</dbReference>
<keyword evidence="2" id="KW-1185">Reference proteome</keyword>
<sequence length="98" mass="10915">MSLDSTVERRIAQALTENADVLDLAGLRLERVPESVRELTGITQLRLRFNLIVEVPIGWESSVPYASLAGLSSLEELDVSGNNLDEVPEWAMYLVEED</sequence>
<gene>
    <name evidence="1" type="ORF">HD596_003094</name>
</gene>
<dbReference type="PROSITE" id="PS51450">
    <property type="entry name" value="LRR"/>
    <property type="match status" value="1"/>
</dbReference>
<accession>A0A7W9LAC8</accession>
<dbReference type="RefSeq" id="WP_185069880.1">
    <property type="nucleotide sequence ID" value="NZ_JACHMB010000001.1"/>
</dbReference>
<dbReference type="Pfam" id="PF00560">
    <property type="entry name" value="LRR_1"/>
    <property type="match status" value="1"/>
</dbReference>
<protein>
    <submittedName>
        <fullName evidence="1">Leucine-rich repeat (LRR) protein</fullName>
    </submittedName>
</protein>
<comment type="caution">
    <text evidence="1">The sequence shown here is derived from an EMBL/GenBank/DDBJ whole genome shotgun (WGS) entry which is preliminary data.</text>
</comment>
<dbReference type="InterPro" id="IPR001611">
    <property type="entry name" value="Leu-rich_rpt"/>
</dbReference>
<dbReference type="SUPFAM" id="SSF52058">
    <property type="entry name" value="L domain-like"/>
    <property type="match status" value="1"/>
</dbReference>
<reference evidence="1 2" key="1">
    <citation type="submission" date="2020-08" db="EMBL/GenBank/DDBJ databases">
        <title>Sequencing the genomes of 1000 actinobacteria strains.</title>
        <authorList>
            <person name="Klenk H.-P."/>
        </authorList>
    </citation>
    <scope>NUCLEOTIDE SEQUENCE [LARGE SCALE GENOMIC DNA]</scope>
    <source>
        <strain evidence="1 2">DSM 45507</strain>
    </source>
</reference>
<dbReference type="Gene3D" id="3.80.10.10">
    <property type="entry name" value="Ribonuclease Inhibitor"/>
    <property type="match status" value="1"/>
</dbReference>
<evidence type="ECO:0000313" key="1">
    <source>
        <dbReference type="EMBL" id="MBB5776338.1"/>
    </source>
</evidence>
<proteinExistence type="predicted"/>
<dbReference type="AlphaFoldDB" id="A0A7W9LAC8"/>
<dbReference type="Proteomes" id="UP000579153">
    <property type="component" value="Unassembled WGS sequence"/>
</dbReference>
<organism evidence="1 2">
    <name type="scientific">Nonomuraea jabiensis</name>
    <dbReference type="NCBI Taxonomy" id="882448"/>
    <lineage>
        <taxon>Bacteria</taxon>
        <taxon>Bacillati</taxon>
        <taxon>Actinomycetota</taxon>
        <taxon>Actinomycetes</taxon>
        <taxon>Streptosporangiales</taxon>
        <taxon>Streptosporangiaceae</taxon>
        <taxon>Nonomuraea</taxon>
    </lineage>
</organism>
<dbReference type="EMBL" id="JACHMB010000001">
    <property type="protein sequence ID" value="MBB5776338.1"/>
    <property type="molecule type" value="Genomic_DNA"/>
</dbReference>
<evidence type="ECO:0000313" key="2">
    <source>
        <dbReference type="Proteomes" id="UP000579153"/>
    </source>
</evidence>